<dbReference type="CDD" id="cd06223">
    <property type="entry name" value="PRTases_typeI"/>
    <property type="match status" value="1"/>
</dbReference>
<dbReference type="EMBL" id="CP002305">
    <property type="protein sequence ID" value="ADQ18989.1"/>
    <property type="molecule type" value="Genomic_DNA"/>
</dbReference>
<dbReference type="InterPro" id="IPR000836">
    <property type="entry name" value="PRTase_dom"/>
</dbReference>
<dbReference type="EC" id="2.4.2.9" evidence="2"/>
<dbReference type="SUPFAM" id="SSF53271">
    <property type="entry name" value="PRTase-like"/>
    <property type="match status" value="1"/>
</dbReference>
<reference evidence="2 3" key="2">
    <citation type="journal article" date="2011" name="Stand. Genomic Sci.">
        <title>Complete genome sequence of Leadbetterella byssophila type strain (4M15).</title>
        <authorList>
            <person name="Abt B."/>
            <person name="Teshima H."/>
            <person name="Lucas S."/>
            <person name="Lapidus A."/>
            <person name="Del Rio T.G."/>
            <person name="Nolan M."/>
            <person name="Tice H."/>
            <person name="Cheng J.F."/>
            <person name="Pitluck S."/>
            <person name="Liolios K."/>
            <person name="Pagani I."/>
            <person name="Ivanova N."/>
            <person name="Mavromatis K."/>
            <person name="Pati A."/>
            <person name="Tapia R."/>
            <person name="Han C."/>
            <person name="Goodwin L."/>
            <person name="Chen A."/>
            <person name="Palaniappan K."/>
            <person name="Land M."/>
            <person name="Hauser L."/>
            <person name="Chang Y.J."/>
            <person name="Jeffries C.D."/>
            <person name="Rohde M."/>
            <person name="Goker M."/>
            <person name="Tindall B.J."/>
            <person name="Detter J.C."/>
            <person name="Woyke T."/>
            <person name="Bristow J."/>
            <person name="Eisen J.A."/>
            <person name="Markowitz V."/>
            <person name="Hugenholtz P."/>
            <person name="Klenk H.P."/>
            <person name="Kyrpides N.C."/>
        </authorList>
    </citation>
    <scope>NUCLEOTIDE SEQUENCE [LARGE SCALE GENOMIC DNA]</scope>
    <source>
        <strain evidence="3">DSM 17132 / JCM 16389 / KACC 11308 / NBRC 106382 / 4M15</strain>
    </source>
</reference>
<dbReference type="KEGG" id="lby:Lbys_3338"/>
<keyword evidence="2" id="KW-0808">Transferase</keyword>
<dbReference type="PANTHER" id="PTHR11608">
    <property type="entry name" value="BIFUNCTIONAL PROTEIN PYRR"/>
    <property type="match status" value="1"/>
</dbReference>
<dbReference type="eggNOG" id="COG0035">
    <property type="taxonomic scope" value="Bacteria"/>
</dbReference>
<protein>
    <submittedName>
        <fullName evidence="2">Uracil phosphoribosyltransferase</fullName>
        <ecNumber evidence="2">2.4.2.9</ecNumber>
    </submittedName>
</protein>
<evidence type="ECO:0000313" key="3">
    <source>
        <dbReference type="Proteomes" id="UP000007435"/>
    </source>
</evidence>
<dbReference type="Pfam" id="PF14681">
    <property type="entry name" value="UPRTase"/>
    <property type="match status" value="1"/>
</dbReference>
<dbReference type="InterPro" id="IPR029057">
    <property type="entry name" value="PRTase-like"/>
</dbReference>
<proteinExistence type="predicted"/>
<dbReference type="Proteomes" id="UP000007435">
    <property type="component" value="Chromosome"/>
</dbReference>
<dbReference type="RefSeq" id="WP_013410014.1">
    <property type="nucleotide sequence ID" value="NC_014655.1"/>
</dbReference>
<accession>E4RX74</accession>
<feature type="domain" description="Phosphoribosyltransferase" evidence="1">
    <location>
        <begin position="7"/>
        <end position="210"/>
    </location>
</feature>
<dbReference type="NCBIfam" id="NF001097">
    <property type="entry name" value="PRK00129.1"/>
    <property type="match status" value="1"/>
</dbReference>
<name>E4RX74_LEAB4</name>
<dbReference type="STRING" id="649349.Lbys_3338"/>
<dbReference type="AlphaFoldDB" id="E4RX74"/>
<sequence length="213" mass="24041">MILSEKNSIAKNFLSEIRDKEIQKDSMRFRRNLERMGEIFAYEISKTMEYEPIEVETVLGTKSTYRTADQPVVATVLRASLPLFQGVINFFDKAESAFIGAYRGSHAADQNFKVELDYITSPSVENKTLILCDPILATGKSLEKAYRTLTQYGKPKNTHIVCVIASVDGMNYIRETLPECKLWIGDVDREMNEKFYIVPGLGDAGDLAFGCKL</sequence>
<evidence type="ECO:0000313" key="2">
    <source>
        <dbReference type="EMBL" id="ADQ18989.1"/>
    </source>
</evidence>
<dbReference type="InterPro" id="IPR050137">
    <property type="entry name" value="PyrR_bifunctional"/>
</dbReference>
<evidence type="ECO:0000259" key="1">
    <source>
        <dbReference type="Pfam" id="PF14681"/>
    </source>
</evidence>
<keyword evidence="2" id="KW-0328">Glycosyltransferase</keyword>
<organism evidence="2 3">
    <name type="scientific">Leadbetterella byssophila (strain DSM 17132 / JCM 16389 / KACC 11308 / NBRC 106382 / 4M15)</name>
    <dbReference type="NCBI Taxonomy" id="649349"/>
    <lineage>
        <taxon>Bacteria</taxon>
        <taxon>Pseudomonadati</taxon>
        <taxon>Bacteroidota</taxon>
        <taxon>Cytophagia</taxon>
        <taxon>Cytophagales</taxon>
        <taxon>Leadbetterellaceae</taxon>
        <taxon>Leadbetterella</taxon>
    </lineage>
</organism>
<reference key="1">
    <citation type="submission" date="2010-11" db="EMBL/GenBank/DDBJ databases">
        <title>The complete genome of Leadbetterella byssophila DSM 17132.</title>
        <authorList>
            <consortium name="US DOE Joint Genome Institute (JGI-PGF)"/>
            <person name="Lucas S."/>
            <person name="Copeland A."/>
            <person name="Lapidus A."/>
            <person name="Glavina del Rio T."/>
            <person name="Dalin E."/>
            <person name="Tice H."/>
            <person name="Bruce D."/>
            <person name="Goodwin L."/>
            <person name="Pitluck S."/>
            <person name="Kyrpides N."/>
            <person name="Mavromatis K."/>
            <person name="Ivanova N."/>
            <person name="Teshima H."/>
            <person name="Brettin T."/>
            <person name="Detter J.C."/>
            <person name="Han C."/>
            <person name="Tapia R."/>
            <person name="Land M."/>
            <person name="Hauser L."/>
            <person name="Markowitz V."/>
            <person name="Cheng J.-F."/>
            <person name="Hugenholtz P."/>
            <person name="Woyke T."/>
            <person name="Wu D."/>
            <person name="Tindall B."/>
            <person name="Pomrenke H.G."/>
            <person name="Brambilla E."/>
            <person name="Klenk H.-P."/>
            <person name="Eisen J.A."/>
        </authorList>
    </citation>
    <scope>NUCLEOTIDE SEQUENCE [LARGE SCALE GENOMIC DNA]</scope>
    <source>
        <strain>DSM 17132</strain>
    </source>
</reference>
<dbReference type="HOGENOM" id="CLU_067096_2_0_10"/>
<dbReference type="Gene3D" id="3.40.50.2020">
    <property type="match status" value="1"/>
</dbReference>
<keyword evidence="3" id="KW-1185">Reference proteome</keyword>
<gene>
    <name evidence="2" type="ordered locus">Lbys_3338</name>
</gene>
<dbReference type="PANTHER" id="PTHR11608:SF0">
    <property type="entry name" value="BIFUNCTIONAL PROTEIN PYRR"/>
    <property type="match status" value="1"/>
</dbReference>
<dbReference type="GO" id="GO:0004845">
    <property type="term" value="F:uracil phosphoribosyltransferase activity"/>
    <property type="evidence" value="ECO:0007669"/>
    <property type="project" value="UniProtKB-EC"/>
</dbReference>